<evidence type="ECO:0000256" key="4">
    <source>
        <dbReference type="ARBA" id="ARBA00022692"/>
    </source>
</evidence>
<keyword evidence="4 8" id="KW-0812">Transmembrane</keyword>
<evidence type="ECO:0000313" key="9">
    <source>
        <dbReference type="EMBL" id="PER42606.1"/>
    </source>
</evidence>
<dbReference type="Proteomes" id="UP000219897">
    <property type="component" value="Unassembled WGS sequence"/>
</dbReference>
<protein>
    <recommendedName>
        <fullName evidence="8">Putative AgrB-like protein</fullName>
        <ecNumber evidence="8">3.4.-.-</ecNumber>
    </recommendedName>
</protein>
<feature type="transmembrane region" description="Helical" evidence="8">
    <location>
        <begin position="47"/>
        <end position="72"/>
    </location>
</feature>
<dbReference type="AlphaFoldDB" id="A0ABD6S809"/>
<dbReference type="EMBL" id="NTYF01000190">
    <property type="protein sequence ID" value="PER42606.1"/>
    <property type="molecule type" value="Genomic_DNA"/>
</dbReference>
<feature type="transmembrane region" description="Helical" evidence="8">
    <location>
        <begin position="111"/>
        <end position="127"/>
    </location>
</feature>
<evidence type="ECO:0000256" key="5">
    <source>
        <dbReference type="ARBA" id="ARBA00022801"/>
    </source>
</evidence>
<evidence type="ECO:0000256" key="1">
    <source>
        <dbReference type="ARBA" id="ARBA00022475"/>
    </source>
</evidence>
<dbReference type="GO" id="GO:0006508">
    <property type="term" value="P:proteolysis"/>
    <property type="evidence" value="ECO:0007669"/>
    <property type="project" value="UniProtKB-KW"/>
</dbReference>
<dbReference type="GO" id="GO:0009372">
    <property type="term" value="P:quorum sensing"/>
    <property type="evidence" value="ECO:0007669"/>
    <property type="project" value="UniProtKB-UniRule"/>
</dbReference>
<reference evidence="9 10" key="1">
    <citation type="submission" date="2017-09" db="EMBL/GenBank/DDBJ databases">
        <title>Large-scale bioinformatics analysis of Bacillus genomes uncovers conserved roles of natural products in bacterial physiology.</title>
        <authorList>
            <consortium name="Agbiome Team Llc"/>
            <person name="Bleich R.M."/>
            <person name="Kirk G.J."/>
            <person name="Santa Maria K.C."/>
            <person name="Allen S.E."/>
            <person name="Farag S."/>
            <person name="Shank E.A."/>
            <person name="Bowers A."/>
        </authorList>
    </citation>
    <scope>NUCLEOTIDE SEQUENCE [LARGE SCALE GENOMIC DNA]</scope>
    <source>
        <strain evidence="9 10">AFS005140</strain>
    </source>
</reference>
<evidence type="ECO:0000256" key="8">
    <source>
        <dbReference type="HAMAP-Rule" id="MF_00784"/>
    </source>
</evidence>
<evidence type="ECO:0000256" key="2">
    <source>
        <dbReference type="ARBA" id="ARBA00022654"/>
    </source>
</evidence>
<dbReference type="GO" id="GO:0005886">
    <property type="term" value="C:plasma membrane"/>
    <property type="evidence" value="ECO:0007669"/>
    <property type="project" value="UniProtKB-SubCell"/>
</dbReference>
<evidence type="ECO:0000256" key="3">
    <source>
        <dbReference type="ARBA" id="ARBA00022670"/>
    </source>
</evidence>
<feature type="transmembrane region" description="Helical" evidence="8">
    <location>
        <begin position="84"/>
        <end position="105"/>
    </location>
</feature>
<comment type="caution">
    <text evidence="9">The sequence shown here is derived from an EMBL/GenBank/DDBJ whole genome shotgun (WGS) entry which is preliminary data.</text>
</comment>
<dbReference type="RefSeq" id="WP_098221839.1">
    <property type="nucleotide sequence ID" value="NZ_NTVJ01000010.1"/>
</dbReference>
<keyword evidence="7 8" id="KW-0472">Membrane</keyword>
<evidence type="ECO:0000256" key="6">
    <source>
        <dbReference type="ARBA" id="ARBA00022989"/>
    </source>
</evidence>
<sequence length="200" mass="23079">MISISIEEKISKSITNRIANKNTLNEIEYAKINYGINVLIINIFKLLIIYFAAWIFDCFLDAIIMHAAFYSIRRNGYGFHARKSINCTLMGIIMFVMFPLIGQHIIINKTFLLSIILLNYILLNKYAPAKTKRNYIGNKEMQKRHKQKTLLTNLILMILVIFIKDLNICFLITLGSFFATIFTTPLAYKILGGIQNEKTI</sequence>
<dbReference type="GO" id="GO:0008233">
    <property type="term" value="F:peptidase activity"/>
    <property type="evidence" value="ECO:0007669"/>
    <property type="project" value="UniProtKB-UniRule"/>
</dbReference>
<evidence type="ECO:0000256" key="7">
    <source>
        <dbReference type="ARBA" id="ARBA00023136"/>
    </source>
</evidence>
<comment type="similarity">
    <text evidence="8">Belongs to the AgrB family.</text>
</comment>
<name>A0ABD6S809_BACTU</name>
<dbReference type="HAMAP" id="MF_00784">
    <property type="entry name" value="AgrB"/>
    <property type="match status" value="1"/>
</dbReference>
<proteinExistence type="inferred from homology"/>
<accession>A0ABD6S809</accession>
<comment type="subcellular location">
    <subcellularLocation>
        <location evidence="8">Cell membrane</location>
        <topology evidence="8">Multi-pass membrane protein</topology>
    </subcellularLocation>
</comment>
<keyword evidence="6 8" id="KW-1133">Transmembrane helix</keyword>
<comment type="function">
    <text evidence="8">May be involved in the proteolytic processing of a quorum sensing system signal molecule precursor.</text>
</comment>
<feature type="transmembrane region" description="Helical" evidence="8">
    <location>
        <begin position="148"/>
        <end position="164"/>
    </location>
</feature>
<organism evidence="9 10">
    <name type="scientific">Bacillus thuringiensis</name>
    <dbReference type="NCBI Taxonomy" id="1428"/>
    <lineage>
        <taxon>Bacteria</taxon>
        <taxon>Bacillati</taxon>
        <taxon>Bacillota</taxon>
        <taxon>Bacilli</taxon>
        <taxon>Bacillales</taxon>
        <taxon>Bacillaceae</taxon>
        <taxon>Bacillus</taxon>
        <taxon>Bacillus cereus group</taxon>
    </lineage>
</organism>
<keyword evidence="1 8" id="KW-1003">Cell membrane</keyword>
<feature type="transmembrane region" description="Helical" evidence="8">
    <location>
        <begin position="170"/>
        <end position="191"/>
    </location>
</feature>
<dbReference type="InterPro" id="IPR006741">
    <property type="entry name" value="AgrB"/>
</dbReference>
<evidence type="ECO:0000313" key="10">
    <source>
        <dbReference type="Proteomes" id="UP000219897"/>
    </source>
</evidence>
<dbReference type="EC" id="3.4.-.-" evidence="8"/>
<keyword evidence="5 8" id="KW-0378">Hydrolase</keyword>
<gene>
    <name evidence="9" type="ORF">CN495_32525</name>
</gene>
<keyword evidence="3 8" id="KW-0645">Protease</keyword>
<dbReference type="SMART" id="SM00793">
    <property type="entry name" value="AgrB"/>
    <property type="match status" value="1"/>
</dbReference>
<keyword evidence="2 8" id="KW-0673">Quorum sensing</keyword>
<dbReference type="Pfam" id="PF04647">
    <property type="entry name" value="AgrB"/>
    <property type="match status" value="1"/>
</dbReference>